<evidence type="ECO:0000313" key="2">
    <source>
        <dbReference type="Proteomes" id="UP000180043"/>
    </source>
</evidence>
<reference evidence="1 2" key="1">
    <citation type="submission" date="2016-10" db="EMBL/GenBank/DDBJ databases">
        <title>Evaluation of Human, Veterinary and Environmental Mycobacterium chelonae Isolates by Core Genome Phylogenomic Analysis, Targeted Gene Comparison, and Anti-microbial Susceptibility Patterns: A Tale of Mistaken Identities.</title>
        <authorList>
            <person name="Fogelson S.B."/>
            <person name="Camus A.C."/>
            <person name="Lorenz W."/>
            <person name="Vasireddy R."/>
            <person name="Vasireddy S."/>
            <person name="Smith T."/>
            <person name="Brown-Elliott B.A."/>
            <person name="Wallace R.J.Jr."/>
            <person name="Hasan N.A."/>
            <person name="Reischl U."/>
            <person name="Sanchez S."/>
        </authorList>
    </citation>
    <scope>NUCLEOTIDE SEQUENCE [LARGE SCALE GENOMIC DNA]</scope>
    <source>
        <strain evidence="1 2">15515</strain>
    </source>
</reference>
<proteinExistence type="predicted"/>
<dbReference type="EMBL" id="MLIQ01000042">
    <property type="protein sequence ID" value="OHU47346.1"/>
    <property type="molecule type" value="Genomic_DNA"/>
</dbReference>
<comment type="caution">
    <text evidence="1">The sequence shown here is derived from an EMBL/GenBank/DDBJ whole genome shotgun (WGS) entry which is preliminary data.</text>
</comment>
<name>A0A1S1LIW3_MYCCH</name>
<accession>A0A1S1LIW3</accession>
<evidence type="ECO:0000313" key="1">
    <source>
        <dbReference type="EMBL" id="OHU47346.1"/>
    </source>
</evidence>
<protein>
    <submittedName>
        <fullName evidence="1">Uncharacterized protein</fullName>
    </submittedName>
</protein>
<gene>
    <name evidence="1" type="ORF">BKG82_27225</name>
</gene>
<sequence length="198" mass="20992">MTAELSSILTVPDVIAAAVTAAGWPGTVLPRKRIGGCQLYPVVQIDRQVWCERIGHAQGPEYDMSALSIWESWTVDSDPMPPASAVSIVGFVSDARPTVAVRAVAATSGLGAGLVVDTGASAPTKITMMDCDANDVGLVWAPPQHDPQHLVVGRSGPVAAARRLVLTRYFEELFFGWAVMASGAPVTWQWNRPPLSSA</sequence>
<dbReference type="RefSeq" id="WP_070947965.1">
    <property type="nucleotide sequence ID" value="NZ_MLIQ01000042.1"/>
</dbReference>
<organism evidence="1 2">
    <name type="scientific">Mycobacteroides chelonae</name>
    <name type="common">Mycobacterium chelonae</name>
    <dbReference type="NCBI Taxonomy" id="1774"/>
    <lineage>
        <taxon>Bacteria</taxon>
        <taxon>Bacillati</taxon>
        <taxon>Actinomycetota</taxon>
        <taxon>Actinomycetes</taxon>
        <taxon>Mycobacteriales</taxon>
        <taxon>Mycobacteriaceae</taxon>
        <taxon>Mycobacteroides</taxon>
    </lineage>
</organism>
<dbReference type="AlphaFoldDB" id="A0A1S1LIW3"/>
<dbReference type="Proteomes" id="UP000180043">
    <property type="component" value="Unassembled WGS sequence"/>
</dbReference>